<evidence type="ECO:0000313" key="3">
    <source>
        <dbReference type="WBParaSite" id="maker-unitig_22048-snap-gene-0.1-mRNA-1"/>
    </source>
</evidence>
<organism evidence="2 3">
    <name type="scientific">Macrostomum lignano</name>
    <dbReference type="NCBI Taxonomy" id="282301"/>
    <lineage>
        <taxon>Eukaryota</taxon>
        <taxon>Metazoa</taxon>
        <taxon>Spiralia</taxon>
        <taxon>Lophotrochozoa</taxon>
        <taxon>Platyhelminthes</taxon>
        <taxon>Rhabditophora</taxon>
        <taxon>Macrostomorpha</taxon>
        <taxon>Macrostomida</taxon>
        <taxon>Macrostomidae</taxon>
        <taxon>Macrostomum</taxon>
    </lineage>
</organism>
<accession>A0A1I8F656</accession>
<keyword evidence="2" id="KW-1185">Reference proteome</keyword>
<reference evidence="3" key="1">
    <citation type="submission" date="2016-11" db="UniProtKB">
        <authorList>
            <consortium name="WormBaseParasite"/>
        </authorList>
    </citation>
    <scope>IDENTIFICATION</scope>
</reference>
<dbReference type="WBParaSite" id="maker-unitig_22048-snap-gene-0.1-mRNA-1">
    <property type="protein sequence ID" value="maker-unitig_22048-snap-gene-0.1-mRNA-1"/>
    <property type="gene ID" value="maker-unitig_22048-snap-gene-0.1"/>
</dbReference>
<feature type="region of interest" description="Disordered" evidence="1">
    <location>
        <begin position="182"/>
        <end position="225"/>
    </location>
</feature>
<evidence type="ECO:0000256" key="1">
    <source>
        <dbReference type="SAM" id="MobiDB-lite"/>
    </source>
</evidence>
<dbReference type="AlphaFoldDB" id="A0A1I8F656"/>
<sequence>SSTDTPFKKAIASHEAFLRSLPSIRACGTTRRFRNFLMDESEGGSSHSGGTKQRVQSLLQPGLLLTALIDSRRQPFVPRILGSVAGASPMLMATTQFFNAQRRFAIGYQRALLPALRCLDRLALLQKSFCVTSATTSSSTVELRRSCAAEMDAGLADSLHRLAADCSAVVALCGPSRATGCQFRGRQRPPAPRPATLGGGRRRQSPAGRLPPPQRSHRRRQAGAAGLPKRWLLALCGRLRGYGRDANPPCQSQVQLLEETIDKLRND</sequence>
<evidence type="ECO:0000313" key="2">
    <source>
        <dbReference type="Proteomes" id="UP000095280"/>
    </source>
</evidence>
<name>A0A1I8F656_9PLAT</name>
<dbReference type="Proteomes" id="UP000095280">
    <property type="component" value="Unplaced"/>
</dbReference>
<protein>
    <submittedName>
        <fullName evidence="3">Sec23_trunk domain-containing protein</fullName>
    </submittedName>
</protein>
<proteinExistence type="predicted"/>